<comment type="caution">
    <text evidence="2">The sequence shown here is derived from an EMBL/GenBank/DDBJ whole genome shotgun (WGS) entry which is preliminary data.</text>
</comment>
<dbReference type="STRING" id="2018661.A0A2A2J7T3"/>
<feature type="region of interest" description="Disordered" evidence="1">
    <location>
        <begin position="11"/>
        <end position="109"/>
    </location>
</feature>
<sequence length="160" mass="17215">MQTSILEVAFGQPIQSANGQVNSGRSQAQPQAGLYPAAVESTRSHSRSTDITDVSSDSIPSNHTQQPAPIPAVAQPPAGQSNQQGGGGLPQVQTLRSALQQVSNSHESQQQFSNFNRADLFAFQNNSLLPYPMLSQFGRNAQVSRPLLSEAEMEKEIEKL</sequence>
<feature type="compositionally biased region" description="Polar residues" evidence="1">
    <location>
        <begin position="13"/>
        <end position="30"/>
    </location>
</feature>
<feature type="compositionally biased region" description="Low complexity" evidence="1">
    <location>
        <begin position="49"/>
        <end position="80"/>
    </location>
</feature>
<gene>
    <name evidence="2" type="ORF">WR25_08805</name>
</gene>
<feature type="compositionally biased region" description="Polar residues" evidence="1">
    <location>
        <begin position="91"/>
        <end position="109"/>
    </location>
</feature>
<organism evidence="2 3">
    <name type="scientific">Diploscapter pachys</name>
    <dbReference type="NCBI Taxonomy" id="2018661"/>
    <lineage>
        <taxon>Eukaryota</taxon>
        <taxon>Metazoa</taxon>
        <taxon>Ecdysozoa</taxon>
        <taxon>Nematoda</taxon>
        <taxon>Chromadorea</taxon>
        <taxon>Rhabditida</taxon>
        <taxon>Rhabditina</taxon>
        <taxon>Rhabditomorpha</taxon>
        <taxon>Rhabditoidea</taxon>
        <taxon>Rhabditidae</taxon>
        <taxon>Diploscapter</taxon>
    </lineage>
</organism>
<protein>
    <submittedName>
        <fullName evidence="2">Uncharacterized protein</fullName>
    </submittedName>
</protein>
<dbReference type="Proteomes" id="UP000218231">
    <property type="component" value="Unassembled WGS sequence"/>
</dbReference>
<proteinExistence type="predicted"/>
<evidence type="ECO:0000313" key="2">
    <source>
        <dbReference type="EMBL" id="PAV57816.1"/>
    </source>
</evidence>
<dbReference type="AlphaFoldDB" id="A0A2A2J7T3"/>
<reference evidence="2 3" key="1">
    <citation type="journal article" date="2017" name="Curr. Biol.">
        <title>Genome architecture and evolution of a unichromosomal asexual nematode.</title>
        <authorList>
            <person name="Fradin H."/>
            <person name="Zegar C."/>
            <person name="Gutwein M."/>
            <person name="Lucas J."/>
            <person name="Kovtun M."/>
            <person name="Corcoran D."/>
            <person name="Baugh L.R."/>
            <person name="Kiontke K."/>
            <person name="Gunsalus K."/>
            <person name="Fitch D.H."/>
            <person name="Piano F."/>
        </authorList>
    </citation>
    <scope>NUCLEOTIDE SEQUENCE [LARGE SCALE GENOMIC DNA]</scope>
    <source>
        <strain evidence="2">PF1309</strain>
    </source>
</reference>
<name>A0A2A2J7T3_9BILA</name>
<keyword evidence="3" id="KW-1185">Reference proteome</keyword>
<dbReference type="OrthoDB" id="5833351at2759"/>
<accession>A0A2A2J7T3</accession>
<evidence type="ECO:0000313" key="3">
    <source>
        <dbReference type="Proteomes" id="UP000218231"/>
    </source>
</evidence>
<dbReference type="EMBL" id="LIAE01010618">
    <property type="protein sequence ID" value="PAV57816.1"/>
    <property type="molecule type" value="Genomic_DNA"/>
</dbReference>
<evidence type="ECO:0000256" key="1">
    <source>
        <dbReference type="SAM" id="MobiDB-lite"/>
    </source>
</evidence>